<evidence type="ECO:0000259" key="1">
    <source>
        <dbReference type="Pfam" id="PF18370"/>
    </source>
</evidence>
<dbReference type="InterPro" id="IPR049366">
    <property type="entry name" value="RGL11_C"/>
</dbReference>
<dbReference type="CDD" id="cd10318">
    <property type="entry name" value="RGL11"/>
    <property type="match status" value="1"/>
</dbReference>
<dbReference type="GO" id="GO:0016829">
    <property type="term" value="F:lyase activity"/>
    <property type="evidence" value="ECO:0007669"/>
    <property type="project" value="UniProtKB-KW"/>
</dbReference>
<sequence>MEQRENLSRGLIAVKTNTGIFLSWRLFKREAFGHNDTGLTGVSFNVYRDGDLIANVNDSTNYLDKDGTEDSRYCVELVIPEVLREHYKSNCQCMKALYAEGKSAEVTAFTSGKNYIDIPVKKPEGGVTPAGEKFEYTLNDMSVGDVDGDGEYEYIVKWDPTNSQDVSIKGYTGRCIIDCYRLSGQILWRLDMGPNIRAGAHYTQFMVYDFDGDGKAEMAVKTAPGTKITRYDESGKETSTKFITIPKKDVLKGVAHTNRYVCSAEDYRKHMIALFMYWTEHPEVKAGHWPATLEECFGIPVKYSYPLSRKDAEELVEYFINVFAKEKSPRNELDKFEGFIYEGPEYLTMFSGGGRELCTIDYPVPRGDDGLMWGDYAMKRIEPCNRVDRFLAGVAYLDGQHPSLVMCRGYYTRTTLAAYNFDGTRFIPLWLVDSGHVPMKNPFNDNPHGGVGSDPVYGILAGQGNHSLAVADVDDDGKQEIIYGAACIDHDGSVLYSSYDYLPDGTYAKMGHGDSMHVAHIDPDREGFQIFNVFEGAKAAPYGYALRDARTGEVIRGTDFEGKDTGKFGVYAESDLGRCMIGDIDPHVRGLQCWVNDVYSCKGQKLDLKAPSTNQAIRWAADLSTQVIDGPDYIDGEHRGVINDITHGVMLAPENTLTNNGTKGNPCLVADLFGDFREEIVLRLEDNSALRIYTNTDITEHKLYTPMDDIMYRVSVAWQNTCYNQTGYTSYYYASDMDFGKVPLDY</sequence>
<dbReference type="AlphaFoldDB" id="A0A1D9P368"/>
<keyword evidence="3" id="KW-0456">Lyase</keyword>
<dbReference type="OrthoDB" id="9802318at2"/>
<dbReference type="InterPro" id="IPR028994">
    <property type="entry name" value="Integrin_alpha_N"/>
</dbReference>
<accession>A0A1D9P368</accession>
<organism evidence="3 4">
    <name type="scientific">Butyrivibrio hungatei</name>
    <dbReference type="NCBI Taxonomy" id="185008"/>
    <lineage>
        <taxon>Bacteria</taxon>
        <taxon>Bacillati</taxon>
        <taxon>Bacillota</taxon>
        <taxon>Clostridia</taxon>
        <taxon>Lachnospirales</taxon>
        <taxon>Lachnospiraceae</taxon>
        <taxon>Butyrivibrio</taxon>
    </lineage>
</organism>
<dbReference type="Pfam" id="PF18370">
    <property type="entry name" value="RGI_lyase"/>
    <property type="match status" value="1"/>
</dbReference>
<name>A0A1D9P368_9FIRM</name>
<dbReference type="PANTHER" id="PTHR43118:SF1">
    <property type="entry name" value="RHAMNOGALACTURONAN LYASE (EUROFUNG)"/>
    <property type="match status" value="1"/>
</dbReference>
<dbReference type="PANTHER" id="PTHR43118">
    <property type="entry name" value="RHAMNOGALACTURONAN LYASE (EUROFUNG)"/>
    <property type="match status" value="1"/>
</dbReference>
<dbReference type="InterPro" id="IPR013783">
    <property type="entry name" value="Ig-like_fold"/>
</dbReference>
<evidence type="ECO:0000313" key="4">
    <source>
        <dbReference type="Proteomes" id="UP000179284"/>
    </source>
</evidence>
<evidence type="ECO:0000313" key="3">
    <source>
        <dbReference type="EMBL" id="AOZ96959.1"/>
    </source>
</evidence>
<dbReference type="RefSeq" id="WP_071176609.1">
    <property type="nucleotide sequence ID" value="NZ_CP017831.1"/>
</dbReference>
<dbReference type="InterPro" id="IPR034641">
    <property type="entry name" value="RGL11"/>
</dbReference>
<dbReference type="EMBL" id="CP017831">
    <property type="protein sequence ID" value="AOZ96959.1"/>
    <property type="molecule type" value="Genomic_DNA"/>
</dbReference>
<feature type="domain" description="Rhamnogalacturonan lyase family 11 C-terminal" evidence="2">
    <location>
        <begin position="335"/>
        <end position="739"/>
    </location>
</feature>
<feature type="domain" description="Rhamnogalacturonan I lyase beta-sheet" evidence="1">
    <location>
        <begin position="3"/>
        <end position="84"/>
    </location>
</feature>
<dbReference type="KEGG" id="bhu:bhn_I1926"/>
<dbReference type="Proteomes" id="UP000179284">
    <property type="component" value="Chromosome I"/>
</dbReference>
<dbReference type="InterPro" id="IPR041624">
    <property type="entry name" value="RGI_lyase"/>
</dbReference>
<reference evidence="4" key="1">
    <citation type="submission" date="2016-10" db="EMBL/GenBank/DDBJ databases">
        <title>The complete genome sequence of the rumen bacterium Butyrivibrio hungatei MB2003.</title>
        <authorList>
            <person name="Palevich N."/>
            <person name="Kelly W.J."/>
            <person name="Leahy S.C."/>
            <person name="Altermann E."/>
            <person name="Rakonjac J."/>
            <person name="Attwood G.T."/>
        </authorList>
    </citation>
    <scope>NUCLEOTIDE SEQUENCE [LARGE SCALE GENOMIC DNA]</scope>
    <source>
        <strain evidence="4">MB2003</strain>
    </source>
</reference>
<feature type="domain" description="Rhamnogalacturonan lyase family 11 C-terminal" evidence="2">
    <location>
        <begin position="115"/>
        <end position="228"/>
    </location>
</feature>
<protein>
    <submittedName>
        <fullName evidence="3">Polysaccharide lyase Pl11A</fullName>
    </submittedName>
</protein>
<gene>
    <name evidence="3" type="ORF">bhn_I1926</name>
</gene>
<dbReference type="Pfam" id="PF21348">
    <property type="entry name" value="RGL11_C"/>
    <property type="match status" value="2"/>
</dbReference>
<dbReference type="Gene3D" id="2.60.40.10">
    <property type="entry name" value="Immunoglobulins"/>
    <property type="match status" value="1"/>
</dbReference>
<keyword evidence="4" id="KW-1185">Reference proteome</keyword>
<evidence type="ECO:0000259" key="2">
    <source>
        <dbReference type="Pfam" id="PF21348"/>
    </source>
</evidence>
<proteinExistence type="predicted"/>
<dbReference type="SUPFAM" id="SSF69318">
    <property type="entry name" value="Integrin alpha N-terminal domain"/>
    <property type="match status" value="1"/>
</dbReference>